<dbReference type="GO" id="GO:0005525">
    <property type="term" value="F:GTP binding"/>
    <property type="evidence" value="ECO:0007669"/>
    <property type="project" value="UniProtKB-UniRule"/>
</dbReference>
<dbReference type="InterPro" id="IPR027417">
    <property type="entry name" value="P-loop_NTPase"/>
</dbReference>
<dbReference type="PANTHER" id="PTHR32120">
    <property type="entry name" value="SMALL RIBOSOMAL SUBUNIT BIOGENESIS GTPASE RSGA"/>
    <property type="match status" value="1"/>
</dbReference>
<comment type="subunit">
    <text evidence="3">Monomer. Associates with 30S ribosomal subunit, binds 16S rRNA.</text>
</comment>
<feature type="compositionally biased region" description="Acidic residues" evidence="4">
    <location>
        <begin position="1"/>
        <end position="17"/>
    </location>
</feature>
<feature type="binding site" evidence="3">
    <location>
        <position position="321"/>
    </location>
    <ligand>
        <name>Zn(2+)</name>
        <dbReference type="ChEBI" id="CHEBI:29105"/>
    </ligand>
</feature>
<keyword evidence="3" id="KW-0862">Zinc</keyword>
<dbReference type="GO" id="GO:0046872">
    <property type="term" value="F:metal ion binding"/>
    <property type="evidence" value="ECO:0007669"/>
    <property type="project" value="UniProtKB-KW"/>
</dbReference>
<dbReference type="Pfam" id="PF03193">
    <property type="entry name" value="RsgA_GTPase"/>
    <property type="match status" value="1"/>
</dbReference>
<evidence type="ECO:0000313" key="7">
    <source>
        <dbReference type="EMBL" id="MBA8829218.1"/>
    </source>
</evidence>
<comment type="function">
    <text evidence="3">One of several proteins that assist in the late maturation steps of the functional core of the 30S ribosomal subunit. Helps release RbfA from mature subunits. May play a role in the assembly of ribosomal proteins into the subunit. Circularly permuted GTPase that catalyzes slow GTP hydrolysis, GTPase activity is stimulated by the 30S ribosomal subunit.</text>
</comment>
<evidence type="ECO:0000256" key="1">
    <source>
        <dbReference type="ARBA" id="ARBA00022741"/>
    </source>
</evidence>
<comment type="caution">
    <text evidence="7">The sequence shown here is derived from an EMBL/GenBank/DDBJ whole genome shotgun (WGS) entry which is preliminary data.</text>
</comment>
<keyword evidence="3" id="KW-0699">rRNA-binding</keyword>
<dbReference type="RefSeq" id="WP_182484659.1">
    <property type="nucleotide sequence ID" value="NZ_JACGWU010000003.1"/>
</dbReference>
<gene>
    <name evidence="3" type="primary">rsgA</name>
    <name evidence="7" type="ORF">FB555_001321</name>
</gene>
<comment type="subcellular location">
    <subcellularLocation>
        <location evidence="3">Cytoplasm</location>
    </subcellularLocation>
</comment>
<evidence type="ECO:0000256" key="2">
    <source>
        <dbReference type="ARBA" id="ARBA00023134"/>
    </source>
</evidence>
<dbReference type="PROSITE" id="PS51721">
    <property type="entry name" value="G_CP"/>
    <property type="match status" value="1"/>
</dbReference>
<keyword evidence="8" id="KW-1185">Reference proteome</keyword>
<feature type="domain" description="CP-type G" evidence="6">
    <location>
        <begin position="127"/>
        <end position="284"/>
    </location>
</feature>
<dbReference type="Gene3D" id="1.10.40.50">
    <property type="entry name" value="Probable gtpase engc, domain 3"/>
    <property type="match status" value="1"/>
</dbReference>
<dbReference type="EC" id="3.6.1.-" evidence="3"/>
<evidence type="ECO:0000259" key="5">
    <source>
        <dbReference type="PROSITE" id="PS50936"/>
    </source>
</evidence>
<feature type="domain" description="EngC GTPase" evidence="5">
    <location>
        <begin position="136"/>
        <end position="282"/>
    </location>
</feature>
<feature type="binding site" evidence="3">
    <location>
        <position position="312"/>
    </location>
    <ligand>
        <name>Zn(2+)</name>
        <dbReference type="ChEBI" id="CHEBI:29105"/>
    </ligand>
</feature>
<comment type="similarity">
    <text evidence="3">Belongs to the TRAFAC class YlqF/YawG GTPase family. RsgA subfamily.</text>
</comment>
<dbReference type="AlphaFoldDB" id="A0A7W3PPG7"/>
<dbReference type="GO" id="GO:0005737">
    <property type="term" value="C:cytoplasm"/>
    <property type="evidence" value="ECO:0007669"/>
    <property type="project" value="UniProtKB-SubCell"/>
</dbReference>
<evidence type="ECO:0000313" key="8">
    <source>
        <dbReference type="Proteomes" id="UP000524237"/>
    </source>
</evidence>
<dbReference type="PROSITE" id="PS50936">
    <property type="entry name" value="ENGC_GTPASE"/>
    <property type="match status" value="1"/>
</dbReference>
<comment type="cofactor">
    <cofactor evidence="3">
        <name>Zn(2+)</name>
        <dbReference type="ChEBI" id="CHEBI:29105"/>
    </cofactor>
    <text evidence="3">Binds 1 zinc ion per subunit.</text>
</comment>
<dbReference type="Gene3D" id="3.40.50.300">
    <property type="entry name" value="P-loop containing nucleotide triphosphate hydrolases"/>
    <property type="match status" value="1"/>
</dbReference>
<dbReference type="Proteomes" id="UP000524237">
    <property type="component" value="Unassembled WGS sequence"/>
</dbReference>
<dbReference type="InterPro" id="IPR010914">
    <property type="entry name" value="RsgA_GTPase_dom"/>
</dbReference>
<dbReference type="SUPFAM" id="SSF52540">
    <property type="entry name" value="P-loop containing nucleoside triphosphate hydrolases"/>
    <property type="match status" value="1"/>
</dbReference>
<dbReference type="InterPro" id="IPR030378">
    <property type="entry name" value="G_CP_dom"/>
</dbReference>
<keyword evidence="3" id="KW-0963">Cytoplasm</keyword>
<dbReference type="CDD" id="cd01854">
    <property type="entry name" value="YjeQ_EngC"/>
    <property type="match status" value="1"/>
</dbReference>
<dbReference type="NCBIfam" id="TIGR00157">
    <property type="entry name" value="ribosome small subunit-dependent GTPase A"/>
    <property type="match status" value="1"/>
</dbReference>
<dbReference type="GO" id="GO:0042274">
    <property type="term" value="P:ribosomal small subunit biogenesis"/>
    <property type="evidence" value="ECO:0007669"/>
    <property type="project" value="UniProtKB-UniRule"/>
</dbReference>
<protein>
    <recommendedName>
        <fullName evidence="3">Small ribosomal subunit biogenesis GTPase RsgA</fullName>
        <ecNumber evidence="3">3.6.1.-</ecNumber>
    </recommendedName>
</protein>
<evidence type="ECO:0000256" key="4">
    <source>
        <dbReference type="SAM" id="MobiDB-lite"/>
    </source>
</evidence>
<keyword evidence="3" id="KW-0694">RNA-binding</keyword>
<organism evidence="7 8">
    <name type="scientific">Alpinimonas psychrophila</name>
    <dbReference type="NCBI Taxonomy" id="748908"/>
    <lineage>
        <taxon>Bacteria</taxon>
        <taxon>Bacillati</taxon>
        <taxon>Actinomycetota</taxon>
        <taxon>Actinomycetes</taxon>
        <taxon>Micrococcales</taxon>
        <taxon>Microbacteriaceae</taxon>
        <taxon>Alpinimonas</taxon>
    </lineage>
</organism>
<name>A0A7W3PPG7_9MICO</name>
<reference evidence="7 8" key="1">
    <citation type="submission" date="2020-07" db="EMBL/GenBank/DDBJ databases">
        <title>Sequencing the genomes of 1000 actinobacteria strains.</title>
        <authorList>
            <person name="Klenk H.-P."/>
        </authorList>
    </citation>
    <scope>NUCLEOTIDE SEQUENCE [LARGE SCALE GENOMIC DNA]</scope>
    <source>
        <strain evidence="7 8">DSM 23737</strain>
    </source>
</reference>
<keyword evidence="3" id="KW-0690">Ribosome biogenesis</keyword>
<keyword evidence="2 3" id="KW-0342">GTP-binding</keyword>
<keyword evidence="3 7" id="KW-0378">Hydrolase</keyword>
<feature type="binding site" evidence="3">
    <location>
        <position position="308"/>
    </location>
    <ligand>
        <name>Zn(2+)</name>
        <dbReference type="ChEBI" id="CHEBI:29105"/>
    </ligand>
</feature>
<evidence type="ECO:0000259" key="6">
    <source>
        <dbReference type="PROSITE" id="PS51721"/>
    </source>
</evidence>
<keyword evidence="1 3" id="KW-0547">Nucleotide-binding</keyword>
<dbReference type="HAMAP" id="MF_01820">
    <property type="entry name" value="GTPase_RsgA"/>
    <property type="match status" value="1"/>
</dbReference>
<dbReference type="GO" id="GO:0019843">
    <property type="term" value="F:rRNA binding"/>
    <property type="evidence" value="ECO:0007669"/>
    <property type="project" value="UniProtKB-KW"/>
</dbReference>
<accession>A0A7W3PPG7</accession>
<feature type="binding site" evidence="3">
    <location>
        <begin position="176"/>
        <end position="179"/>
    </location>
    <ligand>
        <name>GTP</name>
        <dbReference type="ChEBI" id="CHEBI:37565"/>
    </ligand>
</feature>
<dbReference type="EMBL" id="JACGWU010000003">
    <property type="protein sequence ID" value="MBA8829218.1"/>
    <property type="molecule type" value="Genomic_DNA"/>
</dbReference>
<feature type="compositionally biased region" description="Basic and acidic residues" evidence="4">
    <location>
        <begin position="354"/>
        <end position="367"/>
    </location>
</feature>
<keyword evidence="3" id="KW-0479">Metal-binding</keyword>
<sequence>MSWWSDDTESDPFDYDDSEIRERPNRHGSRPRTKNRPEHADAVTGMIIAVDRGRFTVLVPAPRHDTDPDVGTTIVTASRARELGKKAVVNGDRVDLVGDVTGEPGTLARIVRVQERSTILRRSADDTDAVERVIVANADQLLIVVAAANPEPRLRLVDRYLVAAFDAGIKPILCITKTDVADPTEFLSNFAGLDVPVFLSATDNVPLDALQRALAGHSTVAVGHSGVGKSTLVNVLVPGAHRAIGHVNLVTGRGRHTSSSTVTLKLESPYGSGWVIDTPGVRSFGLGHVNPENILGSFSDLAVLAEKCPRGCTHLPDSPDCAMIEAVEAGALGAAGAGRLDSLQRLLTTFADKGSHTVSRSDPDQRPTDQATV</sequence>
<feature type="region of interest" description="Disordered" evidence="4">
    <location>
        <begin position="1"/>
        <end position="41"/>
    </location>
</feature>
<feature type="region of interest" description="Disordered" evidence="4">
    <location>
        <begin position="354"/>
        <end position="373"/>
    </location>
</feature>
<feature type="binding site" evidence="3">
    <location>
        <position position="314"/>
    </location>
    <ligand>
        <name>Zn(2+)</name>
        <dbReference type="ChEBI" id="CHEBI:29105"/>
    </ligand>
</feature>
<dbReference type="PANTHER" id="PTHR32120:SF11">
    <property type="entry name" value="SMALL RIBOSOMAL SUBUNIT BIOGENESIS GTPASE RSGA 1, MITOCHONDRIAL-RELATED"/>
    <property type="match status" value="1"/>
</dbReference>
<dbReference type="InterPro" id="IPR004881">
    <property type="entry name" value="Ribosome_biogen_GTPase_RsgA"/>
</dbReference>
<proteinExistence type="inferred from homology"/>
<dbReference type="GO" id="GO:0003924">
    <property type="term" value="F:GTPase activity"/>
    <property type="evidence" value="ECO:0007669"/>
    <property type="project" value="UniProtKB-UniRule"/>
</dbReference>
<evidence type="ECO:0000256" key="3">
    <source>
        <dbReference type="HAMAP-Rule" id="MF_01820"/>
    </source>
</evidence>
<feature type="binding site" evidence="3">
    <location>
        <begin position="223"/>
        <end position="231"/>
    </location>
    <ligand>
        <name>GTP</name>
        <dbReference type="ChEBI" id="CHEBI:37565"/>
    </ligand>
</feature>